<feature type="transmembrane region" description="Helical" evidence="9">
    <location>
        <begin position="676"/>
        <end position="703"/>
    </location>
</feature>
<dbReference type="Pfam" id="PF02338">
    <property type="entry name" value="OTU"/>
    <property type="match status" value="1"/>
</dbReference>
<proteinExistence type="inferred from homology"/>
<dbReference type="Gene3D" id="3.90.110.10">
    <property type="entry name" value="Lactate dehydrogenase/glycoside hydrolase, family 4, C-terminal"/>
    <property type="match status" value="1"/>
</dbReference>
<evidence type="ECO:0000256" key="1">
    <source>
        <dbReference type="ARBA" id="ARBA00000707"/>
    </source>
</evidence>
<evidence type="ECO:0000256" key="7">
    <source>
        <dbReference type="ARBA" id="ARBA00022801"/>
    </source>
</evidence>
<feature type="transmembrane region" description="Helical" evidence="9">
    <location>
        <begin position="724"/>
        <end position="747"/>
    </location>
</feature>
<dbReference type="Proteomes" id="UP001353858">
    <property type="component" value="Unassembled WGS sequence"/>
</dbReference>
<evidence type="ECO:0000256" key="4">
    <source>
        <dbReference type="ARBA" id="ARBA00018935"/>
    </source>
</evidence>
<dbReference type="GO" id="GO:0006508">
    <property type="term" value="P:proteolysis"/>
    <property type="evidence" value="ECO:0007669"/>
    <property type="project" value="UniProtKB-KW"/>
</dbReference>
<dbReference type="InterPro" id="IPR036291">
    <property type="entry name" value="NAD(P)-bd_dom_sf"/>
</dbReference>
<dbReference type="Gene3D" id="3.90.70.80">
    <property type="match status" value="1"/>
</dbReference>
<dbReference type="InterPro" id="IPR000626">
    <property type="entry name" value="Ubiquitin-like_dom"/>
</dbReference>
<feature type="transmembrane region" description="Helical" evidence="9">
    <location>
        <begin position="767"/>
        <end position="789"/>
    </location>
</feature>
<keyword evidence="5" id="KW-0645">Protease</keyword>
<dbReference type="GO" id="GO:0016616">
    <property type="term" value="F:oxidoreductase activity, acting on the CH-OH group of donors, NAD or NADP as acceptor"/>
    <property type="evidence" value="ECO:0007669"/>
    <property type="project" value="InterPro"/>
</dbReference>
<dbReference type="PANTHER" id="PTHR12625">
    <property type="entry name" value="LIPOCALIN-1 INTERACTING MEMBRANE RECEPTOR LIMR"/>
    <property type="match status" value="1"/>
</dbReference>
<dbReference type="Pfam" id="PF04791">
    <property type="entry name" value="LMBR1"/>
    <property type="match status" value="1"/>
</dbReference>
<dbReference type="Pfam" id="PF21403">
    <property type="entry name" value="OTU1_UBXL"/>
    <property type="match status" value="1"/>
</dbReference>
<accession>A0AAN7PAZ9</accession>
<sequence>MTGFALKIKTKSGHRVLKTLTSKSNMLDLKKELSSLENIPINRLQILSGFPPKPFENVTDNQLLSELGIKSGDTLILEERLVVPETPTITSSEDSEERARSHVFESQDECNGILMKKIVPADNSCLFTSIYFVLNGKVEKSENVAPFMRQMIAEAISKDVDTFSEAMLGKPNDEYCKWILNDKSWGGAIEIAVLSNHYGIEIDVVDTINAIINRFGEDQGYPHRVLLMFDGIHYDPLYLESLQGNAIQTIFPSDDDRILRDAEQLAVEAKSSRQFTDVNKFTLKCMICNILMNGQVQAQQHAQRQFQYDCNMDELEEVPDLEEQIFHNNVREQIIFMLFFIVLYLVSFTLIKKFKRKGREDYYSTDEDEIMVYRISTWLCTFSLAVSIGAVLLLPFSIISNEVLLLYPKSYYVQWLNSSLIQGLWNYVFLFSNISLFVCLPFAYLFIESEGFYGYRKGLMARIQETVIVLALLALAVFGMTYVIYALVHKDESSIQTLLNLWSYHLPFLYSCISFLGVLMLLVCTPLGFVRLFDVAGQYLIKPHILHDIDEEYHAYALEEECLRRRLKHYQATGISYVSPTPMSVRQRKSTADDDFYKLSNGQLQSALGMKLTEVETKRKLLDKQRQTSSFRRNVMYPVAVIVLIGLTAITVFMVLQNTVELLIGIKALPLSSRQFTLGISSLSTLGPIGAFLEIILILYLIATSSIGLYSSPPMSWIRPRTKSTPFSLVIGNCALILILSSALPLLSKILGITNFDLLGDFGSIEWLGNFQIVFMYNLVFATATTLCIANNFTVKVRRELYARLFSSMAFFVIGGKPTCSLFLHVVHVANYLQNTLPNFKVRIIEKKTGEFEPWLVNLNSQYKWNHVRSPIIWKELTMRGGLPHYVGGASEFWEYCYHYYGLQSIETPEKLNELLEDHLQYFMSNENKIKEESKQVRKIGIIQTSSYMLHVFLSELMQIPTLFDKDLVIRLYDITLDFEAAKDMTQIVLNDLEIIAPKISTTMFKAVEKIDDVVNESELLIIFGDFTIKDNENEIDWIARNMSAMYFIADAINESAKRNLKIIVATHGPVCFNATVLIDSCPSIIITNIIALTSDVGLGPLRRASEITGVPLSNLGGPPVWGYIGINEYVDLKSTVMYSEIYCPYQRAIKNKGESTLPLGEIKPELRSFGIPPGLVFSQPAILENKKWRPFKDFPLMNETKTKIQHLVEDAQRVNTMAFVGNALKFSVTNTLHENV</sequence>
<evidence type="ECO:0000256" key="5">
    <source>
        <dbReference type="ARBA" id="ARBA00022670"/>
    </source>
</evidence>
<feature type="domain" description="Ubiquitin-like" evidence="10">
    <location>
        <begin position="4"/>
        <end position="77"/>
    </location>
</feature>
<dbReference type="GO" id="GO:0007165">
    <property type="term" value="P:signal transduction"/>
    <property type="evidence" value="ECO:0007669"/>
    <property type="project" value="TreeGrafter"/>
</dbReference>
<evidence type="ECO:0000313" key="12">
    <source>
        <dbReference type="EMBL" id="KAK4881322.1"/>
    </source>
</evidence>
<evidence type="ECO:0000256" key="8">
    <source>
        <dbReference type="ARBA" id="ARBA00022807"/>
    </source>
</evidence>
<feature type="domain" description="OTU" evidence="11">
    <location>
        <begin position="114"/>
        <end position="240"/>
    </location>
</feature>
<dbReference type="InterPro" id="IPR008075">
    <property type="entry name" value="LIMR"/>
</dbReference>
<reference evidence="13" key="1">
    <citation type="submission" date="2023-01" db="EMBL/GenBank/DDBJ databases">
        <title>Key to firefly adult light organ development and bioluminescence: homeobox transcription factors regulate luciferase expression and transportation to peroxisome.</title>
        <authorList>
            <person name="Fu X."/>
        </authorList>
    </citation>
    <scope>NUCLEOTIDE SEQUENCE [LARGE SCALE GENOMIC DNA]</scope>
</reference>
<dbReference type="SUPFAM" id="SSF54001">
    <property type="entry name" value="Cysteine proteinases"/>
    <property type="match status" value="1"/>
</dbReference>
<feature type="transmembrane region" description="Helical" evidence="9">
    <location>
        <begin position="424"/>
        <end position="447"/>
    </location>
</feature>
<dbReference type="PRINTS" id="PR01692">
    <property type="entry name" value="LIPOCALINIMR"/>
</dbReference>
<dbReference type="AlphaFoldDB" id="A0AAN7PAZ9"/>
<feature type="transmembrane region" description="Helical" evidence="9">
    <location>
        <begin position="508"/>
        <end position="533"/>
    </location>
</feature>
<keyword evidence="7" id="KW-0378">Hydrolase</keyword>
<dbReference type="PANTHER" id="PTHR12625:SF0">
    <property type="entry name" value="PROTEIN LILIPOD"/>
    <property type="match status" value="1"/>
</dbReference>
<dbReference type="Pfam" id="PF24560">
    <property type="entry name" value="zf-C2H2_OTU1_C"/>
    <property type="match status" value="1"/>
</dbReference>
<dbReference type="PROSITE" id="PS50802">
    <property type="entry name" value="OTU"/>
    <property type="match status" value="1"/>
</dbReference>
<keyword evidence="9" id="KW-0812">Transmembrane</keyword>
<organism evidence="12 13">
    <name type="scientific">Aquatica leii</name>
    <dbReference type="NCBI Taxonomy" id="1421715"/>
    <lineage>
        <taxon>Eukaryota</taxon>
        <taxon>Metazoa</taxon>
        <taxon>Ecdysozoa</taxon>
        <taxon>Arthropoda</taxon>
        <taxon>Hexapoda</taxon>
        <taxon>Insecta</taxon>
        <taxon>Pterygota</taxon>
        <taxon>Neoptera</taxon>
        <taxon>Endopterygota</taxon>
        <taxon>Coleoptera</taxon>
        <taxon>Polyphaga</taxon>
        <taxon>Elateriformia</taxon>
        <taxon>Elateroidea</taxon>
        <taxon>Lampyridae</taxon>
        <taxon>Luciolinae</taxon>
        <taxon>Aquatica</taxon>
    </lineage>
</organism>
<evidence type="ECO:0000256" key="6">
    <source>
        <dbReference type="ARBA" id="ARBA00022786"/>
    </source>
</evidence>
<dbReference type="InterPro" id="IPR015955">
    <property type="entry name" value="Lactate_DH/Glyco_Ohase_4_C"/>
</dbReference>
<dbReference type="EC" id="3.4.19.12" evidence="3"/>
<evidence type="ECO:0000256" key="3">
    <source>
        <dbReference type="ARBA" id="ARBA00012759"/>
    </source>
</evidence>
<comment type="similarity">
    <text evidence="2">Belongs to the LIMR family.</text>
</comment>
<dbReference type="EMBL" id="JARPUR010000002">
    <property type="protein sequence ID" value="KAK4881322.1"/>
    <property type="molecule type" value="Genomic_DNA"/>
</dbReference>
<feature type="transmembrane region" description="Helical" evidence="9">
    <location>
        <begin position="635"/>
        <end position="656"/>
    </location>
</feature>
<comment type="catalytic activity">
    <reaction evidence="1">
        <text>Thiol-dependent hydrolysis of ester, thioester, amide, peptide and isopeptide bonds formed by the C-terminal Gly of ubiquitin (a 76-residue protein attached to proteins as an intracellular targeting signal).</text>
        <dbReference type="EC" id="3.4.19.12"/>
    </reaction>
</comment>
<dbReference type="InterPro" id="IPR038765">
    <property type="entry name" value="Papain-like_cys_pep_sf"/>
</dbReference>
<dbReference type="SUPFAM" id="SSF54236">
    <property type="entry name" value="Ubiquitin-like"/>
    <property type="match status" value="1"/>
</dbReference>
<dbReference type="GO" id="GO:0004888">
    <property type="term" value="F:transmembrane signaling receptor activity"/>
    <property type="evidence" value="ECO:0007669"/>
    <property type="project" value="TreeGrafter"/>
</dbReference>
<dbReference type="GO" id="GO:0004843">
    <property type="term" value="F:cysteine-type deubiquitinase activity"/>
    <property type="evidence" value="ECO:0007669"/>
    <property type="project" value="UniProtKB-EC"/>
</dbReference>
<keyword evidence="8" id="KW-0788">Thiol protease</keyword>
<dbReference type="InterPro" id="IPR057766">
    <property type="entry name" value="Znf-C2H2_OTU1-like_C"/>
</dbReference>
<dbReference type="InterPro" id="IPR029071">
    <property type="entry name" value="Ubiquitin-like_domsf"/>
</dbReference>
<dbReference type="SUPFAM" id="SSF51735">
    <property type="entry name" value="NAD(P)-binding Rossmann-fold domains"/>
    <property type="match status" value="1"/>
</dbReference>
<feature type="transmembrane region" description="Helical" evidence="9">
    <location>
        <begin position="467"/>
        <end position="488"/>
    </location>
</feature>
<keyword evidence="9" id="KW-0472">Membrane</keyword>
<dbReference type="GO" id="GO:0005886">
    <property type="term" value="C:plasma membrane"/>
    <property type="evidence" value="ECO:0007669"/>
    <property type="project" value="TreeGrafter"/>
</dbReference>
<evidence type="ECO:0000256" key="9">
    <source>
        <dbReference type="SAM" id="Phobius"/>
    </source>
</evidence>
<evidence type="ECO:0000259" key="10">
    <source>
        <dbReference type="PROSITE" id="PS50053"/>
    </source>
</evidence>
<keyword evidence="13" id="KW-1185">Reference proteome</keyword>
<feature type="transmembrane region" description="Helical" evidence="9">
    <location>
        <begin position="334"/>
        <end position="351"/>
    </location>
</feature>
<protein>
    <recommendedName>
        <fullName evidence="4">Ubiquitin thioesterase OTU1</fullName>
        <ecNumber evidence="3">3.4.19.12</ecNumber>
    </recommendedName>
</protein>
<gene>
    <name evidence="12" type="ORF">RN001_004641</name>
</gene>
<keyword evidence="9" id="KW-1133">Transmembrane helix</keyword>
<dbReference type="InterPro" id="IPR006876">
    <property type="entry name" value="LMBR1-like_membr_prot"/>
</dbReference>
<dbReference type="Gene3D" id="3.10.20.90">
    <property type="entry name" value="Phosphatidylinositol 3-kinase Catalytic Subunit, Chain A, domain 1"/>
    <property type="match status" value="1"/>
</dbReference>
<evidence type="ECO:0000259" key="11">
    <source>
        <dbReference type="PROSITE" id="PS50802"/>
    </source>
</evidence>
<dbReference type="InterPro" id="IPR003323">
    <property type="entry name" value="OTU_dom"/>
</dbReference>
<name>A0AAN7PAZ9_9COLE</name>
<dbReference type="Gene3D" id="3.40.50.720">
    <property type="entry name" value="NAD(P)-binding Rossmann-like Domain"/>
    <property type="match status" value="1"/>
</dbReference>
<evidence type="ECO:0000256" key="2">
    <source>
        <dbReference type="ARBA" id="ARBA00010487"/>
    </source>
</evidence>
<dbReference type="InterPro" id="IPR048857">
    <property type="entry name" value="OTU1_Ubl"/>
</dbReference>
<dbReference type="PROSITE" id="PS50053">
    <property type="entry name" value="UBIQUITIN_2"/>
    <property type="match status" value="1"/>
</dbReference>
<feature type="transmembrane region" description="Helical" evidence="9">
    <location>
        <begin position="372"/>
        <end position="399"/>
    </location>
</feature>
<keyword evidence="6" id="KW-0833">Ubl conjugation pathway</keyword>
<feature type="transmembrane region" description="Helical" evidence="9">
    <location>
        <begin position="801"/>
        <end position="824"/>
    </location>
</feature>
<evidence type="ECO:0000313" key="13">
    <source>
        <dbReference type="Proteomes" id="UP001353858"/>
    </source>
</evidence>
<dbReference type="CDD" id="cd22745">
    <property type="entry name" value="OTU_OTU1"/>
    <property type="match status" value="1"/>
</dbReference>
<dbReference type="CDD" id="cd17059">
    <property type="entry name" value="Ubl_OTU1"/>
    <property type="match status" value="1"/>
</dbReference>
<comment type="caution">
    <text evidence="12">The sequence shown here is derived from an EMBL/GenBank/DDBJ whole genome shotgun (WGS) entry which is preliminary data.</text>
</comment>